<keyword evidence="1" id="KW-0812">Transmembrane</keyword>
<comment type="caution">
    <text evidence="2">The sequence shown here is derived from an EMBL/GenBank/DDBJ whole genome shotgun (WGS) entry which is preliminary data.</text>
</comment>
<evidence type="ECO:0000256" key="1">
    <source>
        <dbReference type="SAM" id="Phobius"/>
    </source>
</evidence>
<protein>
    <submittedName>
        <fullName evidence="2">Uncharacterized protein</fullName>
    </submittedName>
</protein>
<proteinExistence type="predicted"/>
<gene>
    <name evidence="2" type="ORF">NDI37_07675</name>
</gene>
<evidence type="ECO:0000313" key="2">
    <source>
        <dbReference type="EMBL" id="MEP0864346.1"/>
    </source>
</evidence>
<feature type="transmembrane region" description="Helical" evidence="1">
    <location>
        <begin position="119"/>
        <end position="138"/>
    </location>
</feature>
<keyword evidence="3" id="KW-1185">Reference proteome</keyword>
<dbReference type="Proteomes" id="UP001442494">
    <property type="component" value="Unassembled WGS sequence"/>
</dbReference>
<organism evidence="2 3">
    <name type="scientific">Funiculus sociatus GB2-A5</name>
    <dbReference type="NCBI Taxonomy" id="2933946"/>
    <lineage>
        <taxon>Bacteria</taxon>
        <taxon>Bacillati</taxon>
        <taxon>Cyanobacteriota</taxon>
        <taxon>Cyanophyceae</taxon>
        <taxon>Coleofasciculales</taxon>
        <taxon>Coleofasciculaceae</taxon>
        <taxon>Funiculus</taxon>
    </lineage>
</organism>
<keyword evidence="1" id="KW-0472">Membrane</keyword>
<name>A0ABV0JLN0_9CYAN</name>
<sequence length="166" mass="18003">MVLGKTQARFSASSLSNSPTGVQSARKFKFNFLAACLVASGLLASATGAFAASGEPLLDAEKVQHLSCVKQGERLLCEVEKTSDRASAPNQTPESLKSSTVTINLQMLTPQEQESLANILLWLTYLIPSGACVGILLYDKYCLHRATALNQKIEVLEKLWKQTTQN</sequence>
<keyword evidence="1" id="KW-1133">Transmembrane helix</keyword>
<dbReference type="RefSeq" id="WP_190421036.1">
    <property type="nucleotide sequence ID" value="NZ_JAMPKK010000012.1"/>
</dbReference>
<dbReference type="EMBL" id="JAMPKK010000012">
    <property type="protein sequence ID" value="MEP0864346.1"/>
    <property type="molecule type" value="Genomic_DNA"/>
</dbReference>
<accession>A0ABV0JLN0</accession>
<evidence type="ECO:0000313" key="3">
    <source>
        <dbReference type="Proteomes" id="UP001442494"/>
    </source>
</evidence>
<reference evidence="2 3" key="1">
    <citation type="submission" date="2022-04" db="EMBL/GenBank/DDBJ databases">
        <title>Positive selection, recombination, and allopatry shape intraspecific diversity of widespread and dominant cyanobacteria.</title>
        <authorList>
            <person name="Wei J."/>
            <person name="Shu W."/>
            <person name="Hu C."/>
        </authorList>
    </citation>
    <scope>NUCLEOTIDE SEQUENCE [LARGE SCALE GENOMIC DNA]</scope>
    <source>
        <strain evidence="2 3">GB2-A5</strain>
    </source>
</reference>